<evidence type="ECO:0000313" key="12">
    <source>
        <dbReference type="EMBL" id="CCD28867.1"/>
    </source>
</evidence>
<dbReference type="HAMAP" id="MF_01486">
    <property type="entry name" value="RecC"/>
    <property type="match status" value="1"/>
</dbReference>
<keyword evidence="2 10" id="KW-0547">Nucleotide-binding</keyword>
<keyword evidence="6 10" id="KW-0269">Exonuclease</keyword>
<dbReference type="AlphaFoldDB" id="G2J7X2"/>
<dbReference type="OrthoDB" id="9762834at2"/>
<dbReference type="Gene3D" id="1.10.10.160">
    <property type="match status" value="1"/>
</dbReference>
<evidence type="ECO:0000256" key="3">
    <source>
        <dbReference type="ARBA" id="ARBA00022763"/>
    </source>
</evidence>
<name>G2J7X2_9BURK</name>
<dbReference type="PANTHER" id="PTHR30591">
    <property type="entry name" value="RECBCD ENZYME SUBUNIT RECC"/>
    <property type="match status" value="1"/>
</dbReference>
<dbReference type="InterPro" id="IPR027417">
    <property type="entry name" value="P-loop_NTPase"/>
</dbReference>
<evidence type="ECO:0000256" key="9">
    <source>
        <dbReference type="ARBA" id="ARBA00023204"/>
    </source>
</evidence>
<dbReference type="PANTHER" id="PTHR30591:SF1">
    <property type="entry name" value="RECBCD ENZYME SUBUNIT RECC"/>
    <property type="match status" value="1"/>
</dbReference>
<dbReference type="InterPro" id="IPR011335">
    <property type="entry name" value="Restrct_endonuc-II-like"/>
</dbReference>
<evidence type="ECO:0000313" key="13">
    <source>
        <dbReference type="Proteomes" id="UP000054051"/>
    </source>
</evidence>
<evidence type="ECO:0000259" key="11">
    <source>
        <dbReference type="Pfam" id="PF17946"/>
    </source>
</evidence>
<dbReference type="Gene3D" id="3.40.50.300">
    <property type="entry name" value="P-loop containing nucleotide triphosphate hydrolases"/>
    <property type="match status" value="2"/>
</dbReference>
<evidence type="ECO:0000256" key="5">
    <source>
        <dbReference type="ARBA" id="ARBA00022806"/>
    </source>
</evidence>
<comment type="miscellaneous">
    <text evidence="10">In the RecBCD complex, RecB has a slow 3'-5' helicase, an exonuclease activity and loads RecA onto ssDNA, RecD has a fast 5'-3' helicase activity, while RecC stimulates the ATPase and processivity of the RecB helicase and contributes to recognition of the Chi site.</text>
</comment>
<dbReference type="GO" id="GO:0000724">
    <property type="term" value="P:double-strand break repair via homologous recombination"/>
    <property type="evidence" value="ECO:0007669"/>
    <property type="project" value="UniProtKB-UniRule"/>
</dbReference>
<dbReference type="PIRSF" id="PIRSF000980">
    <property type="entry name" value="RecC"/>
    <property type="match status" value="1"/>
</dbReference>
<dbReference type="GO" id="GO:0003678">
    <property type="term" value="F:DNA helicase activity"/>
    <property type="evidence" value="ECO:0007669"/>
    <property type="project" value="UniProtKB-UniRule"/>
</dbReference>
<proteinExistence type="inferred from homology"/>
<dbReference type="STRING" id="1070319.CAGGBEG34_190034"/>
<keyword evidence="8 10" id="KW-0238">DNA-binding</keyword>
<comment type="caution">
    <text evidence="12">The sequence shown here is derived from an EMBL/GenBank/DDBJ whole genome shotgun (WGS) entry which is preliminary data.</text>
</comment>
<protein>
    <recommendedName>
        <fullName evidence="10">RecBCD enzyme subunit RecC</fullName>
    </recommendedName>
    <alternativeName>
        <fullName evidence="10">Exonuclease V subunit RecC</fullName>
        <shortName evidence="10">ExoV subunit RecC</shortName>
    </alternativeName>
    <alternativeName>
        <fullName evidence="10">Helicase/nuclease RecBCD subunit RecC</fullName>
    </alternativeName>
</protein>
<evidence type="ECO:0000256" key="7">
    <source>
        <dbReference type="ARBA" id="ARBA00022840"/>
    </source>
</evidence>
<comment type="subunit">
    <text evidence="10">Heterotrimer of RecB, RecC and RecD. All subunits contribute to DNA-binding.</text>
</comment>
<dbReference type="Pfam" id="PF04257">
    <property type="entry name" value="Exonuc_V_gamma"/>
    <property type="match status" value="1"/>
</dbReference>
<organism evidence="12 13">
    <name type="scientific">Candidatus Glomeribacter gigasporarum BEG34</name>
    <dbReference type="NCBI Taxonomy" id="1070319"/>
    <lineage>
        <taxon>Bacteria</taxon>
        <taxon>Pseudomonadati</taxon>
        <taxon>Pseudomonadota</taxon>
        <taxon>Betaproteobacteria</taxon>
        <taxon>Burkholderiales</taxon>
        <taxon>Burkholderiaceae</taxon>
        <taxon>Candidatus Glomeribacter</taxon>
    </lineage>
</organism>
<dbReference type="RefSeq" id="WP_006682130.1">
    <property type="nucleotide sequence ID" value="NZ_CAFB01000035.1"/>
</dbReference>
<dbReference type="NCBIfam" id="TIGR01450">
    <property type="entry name" value="recC"/>
    <property type="match status" value="1"/>
</dbReference>
<dbReference type="SUPFAM" id="SSF52540">
    <property type="entry name" value="P-loop containing nucleoside triphosphate hydrolases"/>
    <property type="match status" value="2"/>
</dbReference>
<comment type="function">
    <text evidence="10">A helicase/nuclease that prepares dsDNA breaks (DSB) for recombinational DNA repair. Binds to DSBs and unwinds DNA via a highly rapid and processive ATP-dependent bidirectional helicase activity. Unwinds dsDNA until it encounters a Chi (crossover hotspot instigator) sequence from the 3' direction. Cuts ssDNA a few nucleotides 3' to the Chi site. The properties and activities of the enzyme are changed at Chi. The Chi-altered holoenzyme produces a long 3'-ssDNA overhang and facilitates RecA-binding to the ssDNA for homologous DNA recombination and repair. Holoenzyme degrades any linearized DNA that is unable to undergo homologous recombination. In the holoenzyme this subunit recognizes the wild-type Chi sequence, and when added to isolated RecB increases its ATP-dependent helicase processivity.</text>
</comment>
<evidence type="ECO:0000256" key="6">
    <source>
        <dbReference type="ARBA" id="ARBA00022839"/>
    </source>
</evidence>
<dbReference type="Pfam" id="PF17946">
    <property type="entry name" value="RecC_C"/>
    <property type="match status" value="1"/>
</dbReference>
<reference evidence="12 13" key="1">
    <citation type="submission" date="2011-08" db="EMBL/GenBank/DDBJ databases">
        <title>The genome of the obligate endobacterium of an arbuscular mycorrhizal fungus reveals an interphylum network of nutritional interactions.</title>
        <authorList>
            <person name="Ghignone S."/>
            <person name="Salvioli A."/>
            <person name="Anca I."/>
            <person name="Lumini E."/>
            <person name="Ortu G."/>
            <person name="Petiti L."/>
            <person name="Cruveiller S."/>
            <person name="Bianciotto V."/>
            <person name="Piffanelli P."/>
            <person name="Lanfranco L."/>
            <person name="Bonfante P."/>
        </authorList>
    </citation>
    <scope>NUCLEOTIDE SEQUENCE [LARGE SCALE GENOMIC DNA]</scope>
    <source>
        <strain evidence="12 13">BEG34</strain>
    </source>
</reference>
<evidence type="ECO:0000256" key="1">
    <source>
        <dbReference type="ARBA" id="ARBA00022722"/>
    </source>
</evidence>
<dbReference type="eggNOG" id="COG1330">
    <property type="taxonomic scope" value="Bacteria"/>
</dbReference>
<keyword evidence="13" id="KW-1185">Reference proteome</keyword>
<dbReference type="GO" id="GO:0003677">
    <property type="term" value="F:DNA binding"/>
    <property type="evidence" value="ECO:0007669"/>
    <property type="project" value="UniProtKB-UniRule"/>
</dbReference>
<accession>G2J7X2</accession>
<dbReference type="GO" id="GO:0009338">
    <property type="term" value="C:exodeoxyribonuclease V complex"/>
    <property type="evidence" value="ECO:0007669"/>
    <property type="project" value="InterPro"/>
</dbReference>
<keyword evidence="4 10" id="KW-0378">Hydrolase</keyword>
<keyword evidence="7 10" id="KW-0067">ATP-binding</keyword>
<evidence type="ECO:0000256" key="8">
    <source>
        <dbReference type="ARBA" id="ARBA00023125"/>
    </source>
</evidence>
<dbReference type="Gene3D" id="3.40.50.10930">
    <property type="match status" value="1"/>
</dbReference>
<keyword evidence="1 10" id="KW-0540">Nuclease</keyword>
<comment type="similarity">
    <text evidence="10">Belongs to the RecC family.</text>
</comment>
<sequence length="1122" mass="123565">MLTLFDSNRYEALTEALLDALAESASDGSPWRALSIIAPSAAIQRRLELEIAARFGICANIQFSYLAQWLWKQIGQVMNLSASNAFVSERLVWRCYRLLKARAWAHMPRLSGWLRDADEAMRYALAQRIARLFDRYLLYRPDWLDAWQRGQSILTLERADAMHWDDEQWQMQLWRQLCAECAAPKDTAPGLFPFLSRAAALDAATIARAQWPERLHVFALPAIAPLHLALLREFARWIDIRLYTLNPCRQYWGDWVSAAQRADLALHGQADHAEVGNVLLTEWGQQTQTHLTQLQTLADTVETVEVSRPIENPASTWLAALQNAWLDGRALPKAPTVEAPACIEIHICHSLTRQLEVLHDRLLALFNANDADTAPPSPSDALVVIPNLAAAAPLIDAVFGATRGARRIPYRITGLPAARAHPAIHMLRCLLSLLDQRITWANLMEWLRIDGIAVRYGLEECALEAIERWCSAAGALHSEIEATPCQPLKKALMRLYLGYALPEGAAPVAGVLPASAVVNPEELEWLGRLSCLIDNLDNVAQLCAQAAPAAEWQTRLLGALEHFFPAHAQDAEAMIEVRAALNRLFEAMQEGAADALLPAAVVRSALMLALEEPARGGVPTGGVTFCAPASLRGLPYRVVCLLGMDDGALPGRHHPDEFDLSAALPRAGDRQRRQEERNLFLDLILAARERLLIAYTGRHLRDNAPLPPAAPVDELLDHLGEALASASGHRSRTAIANARKRFIVEHPLHPFSAEYFSNAEPRSSKSSHLFTYNPDCAEIAAALNVRPARASAPLLSRPLPPLENGNDPVIEFSAFERFWRHPARALLCERLGIRLAKTPCAFLDLEPFTLDPACRRALANRVLPLLLAGDAHARAKCSSAAFNACAERARSIARASPELPNGALGAALCASEFEALTDLAARIRSAGWQSPTPRLFTLELTPAWPAALAQPECNAVRAQTPIQIAGLLQTAAHDRLILYRYAPAGARDYLSAWLCHLVMCARAGAKEAPRTIWLGHPDEFAFKPVQRGRARAHLAELAALYGFGQCAPLRFFPISAWALVHQGEAAARRAWNGDVKKKGEANDAWLRIALRGERLSAALDAHFSALARTVLTPLIEYLEVIS</sequence>
<keyword evidence="3 10" id="KW-0227">DNA damage</keyword>
<dbReference type="SUPFAM" id="SSF52980">
    <property type="entry name" value="Restriction endonuclease-like"/>
    <property type="match status" value="1"/>
</dbReference>
<evidence type="ECO:0000256" key="2">
    <source>
        <dbReference type="ARBA" id="ARBA00022741"/>
    </source>
</evidence>
<dbReference type="InterPro" id="IPR013986">
    <property type="entry name" value="DExx_box_DNA_helicase_dom_sf"/>
</dbReference>
<keyword evidence="5 10" id="KW-0347">Helicase</keyword>
<dbReference type="EMBL" id="CAFB01000035">
    <property type="protein sequence ID" value="CCD28867.1"/>
    <property type="molecule type" value="Genomic_DNA"/>
</dbReference>
<evidence type="ECO:0000256" key="10">
    <source>
        <dbReference type="HAMAP-Rule" id="MF_01486"/>
    </source>
</evidence>
<dbReference type="Proteomes" id="UP000054051">
    <property type="component" value="Unassembled WGS sequence"/>
</dbReference>
<dbReference type="GO" id="GO:0008854">
    <property type="term" value="F:exodeoxyribonuclease V activity"/>
    <property type="evidence" value="ECO:0007669"/>
    <property type="project" value="InterPro"/>
</dbReference>
<evidence type="ECO:0000256" key="4">
    <source>
        <dbReference type="ARBA" id="ARBA00022801"/>
    </source>
</evidence>
<keyword evidence="9 10" id="KW-0234">DNA repair</keyword>
<gene>
    <name evidence="10 12" type="primary">recC</name>
    <name evidence="12" type="ORF">CAGGBEG34_190034</name>
</gene>
<dbReference type="InterPro" id="IPR006697">
    <property type="entry name" value="RecC"/>
</dbReference>
<feature type="domain" description="RecC C-terminal" evidence="11">
    <location>
        <begin position="810"/>
        <end position="1062"/>
    </location>
</feature>
<dbReference type="GO" id="GO:0005524">
    <property type="term" value="F:ATP binding"/>
    <property type="evidence" value="ECO:0007669"/>
    <property type="project" value="UniProtKB-UniRule"/>
</dbReference>
<dbReference type="InterPro" id="IPR041500">
    <property type="entry name" value="RecC_C"/>
</dbReference>